<accession>A0A9N8V836</accession>
<proteinExistence type="predicted"/>
<gene>
    <name evidence="1" type="ORF">FCALED_LOCUS460</name>
</gene>
<evidence type="ECO:0000313" key="2">
    <source>
        <dbReference type="Proteomes" id="UP000789570"/>
    </source>
</evidence>
<dbReference type="EMBL" id="CAJVPQ010000045">
    <property type="protein sequence ID" value="CAG8440114.1"/>
    <property type="molecule type" value="Genomic_DNA"/>
</dbReference>
<keyword evidence="2" id="KW-1185">Reference proteome</keyword>
<protein>
    <submittedName>
        <fullName evidence="1">4426_t:CDS:1</fullName>
    </submittedName>
</protein>
<evidence type="ECO:0000313" key="1">
    <source>
        <dbReference type="EMBL" id="CAG8440114.1"/>
    </source>
</evidence>
<dbReference type="OrthoDB" id="2400070at2759"/>
<dbReference type="AlphaFoldDB" id="A0A9N8V836"/>
<organism evidence="1 2">
    <name type="scientific">Funneliformis caledonium</name>
    <dbReference type="NCBI Taxonomy" id="1117310"/>
    <lineage>
        <taxon>Eukaryota</taxon>
        <taxon>Fungi</taxon>
        <taxon>Fungi incertae sedis</taxon>
        <taxon>Mucoromycota</taxon>
        <taxon>Glomeromycotina</taxon>
        <taxon>Glomeromycetes</taxon>
        <taxon>Glomerales</taxon>
        <taxon>Glomeraceae</taxon>
        <taxon>Funneliformis</taxon>
    </lineage>
</organism>
<sequence length="91" mass="10439">MSTQAFENKNTKGLKFGSSNDNKCLSIEINPHLSKIKRPRNRVEFTKEMLEIIDKKLNDLEGDDTHRNLKDESLTPDIRLDTPVSTPIDIE</sequence>
<comment type="caution">
    <text evidence="1">The sequence shown here is derived from an EMBL/GenBank/DDBJ whole genome shotgun (WGS) entry which is preliminary data.</text>
</comment>
<name>A0A9N8V836_9GLOM</name>
<dbReference type="Proteomes" id="UP000789570">
    <property type="component" value="Unassembled WGS sequence"/>
</dbReference>
<reference evidence="1" key="1">
    <citation type="submission" date="2021-06" db="EMBL/GenBank/DDBJ databases">
        <authorList>
            <person name="Kallberg Y."/>
            <person name="Tangrot J."/>
            <person name="Rosling A."/>
        </authorList>
    </citation>
    <scope>NUCLEOTIDE SEQUENCE</scope>
    <source>
        <strain evidence="1">UK204</strain>
    </source>
</reference>